<evidence type="ECO:0000313" key="5">
    <source>
        <dbReference type="Proteomes" id="UP000000939"/>
    </source>
</evidence>
<dbReference type="GO" id="GO:0003700">
    <property type="term" value="F:DNA-binding transcription factor activity"/>
    <property type="evidence" value="ECO:0007669"/>
    <property type="project" value="InterPro"/>
</dbReference>
<dbReference type="HOGENOM" id="CLU_052345_4_3_7"/>
<dbReference type="OrthoDB" id="5342385at2"/>
<dbReference type="InterPro" id="IPR009057">
    <property type="entry name" value="Homeodomain-like_sf"/>
</dbReference>
<accession>D5V4L8</accession>
<evidence type="ECO:0000256" key="1">
    <source>
        <dbReference type="ARBA" id="ARBA00023015"/>
    </source>
</evidence>
<dbReference type="InterPro" id="IPR018060">
    <property type="entry name" value="HTH_AraC"/>
</dbReference>
<dbReference type="STRING" id="572480.Arnit_1265"/>
<dbReference type="InterPro" id="IPR053142">
    <property type="entry name" value="PchR_regulatory_protein"/>
</dbReference>
<dbReference type="SMART" id="SM00342">
    <property type="entry name" value="HTH_ARAC"/>
    <property type="match status" value="1"/>
</dbReference>
<keyword evidence="5" id="KW-1185">Reference proteome</keyword>
<keyword evidence="1" id="KW-0805">Transcription regulation</keyword>
<dbReference type="Gene3D" id="1.10.10.60">
    <property type="entry name" value="Homeodomain-like"/>
    <property type="match status" value="1"/>
</dbReference>
<reference evidence="4 5" key="1">
    <citation type="journal article" date="2010" name="Stand. Genomic Sci.">
        <title>Complete genome sequence of Arcobacter nitrofigilis type strain (CI).</title>
        <authorList>
            <person name="Pati A."/>
            <person name="Gronow S."/>
            <person name="Lapidus A."/>
            <person name="Copeland A."/>
            <person name="Glavina Del Rio T."/>
            <person name="Nolan M."/>
            <person name="Lucas S."/>
            <person name="Tice H."/>
            <person name="Cheng J.F."/>
            <person name="Han C."/>
            <person name="Chertkov O."/>
            <person name="Bruce D."/>
            <person name="Tapia R."/>
            <person name="Goodwin L."/>
            <person name="Pitluck S."/>
            <person name="Liolios K."/>
            <person name="Ivanova N."/>
            <person name="Mavromatis K."/>
            <person name="Chen A."/>
            <person name="Palaniappan K."/>
            <person name="Land M."/>
            <person name="Hauser L."/>
            <person name="Chang Y.J."/>
            <person name="Jeffries C.D."/>
            <person name="Detter J.C."/>
            <person name="Rohde M."/>
            <person name="Goker M."/>
            <person name="Bristow J."/>
            <person name="Eisen J.A."/>
            <person name="Markowitz V."/>
            <person name="Hugenholtz P."/>
            <person name="Klenk H.P."/>
            <person name="Kyrpides N.C."/>
        </authorList>
    </citation>
    <scope>NUCLEOTIDE SEQUENCE [LARGE SCALE GENOMIC DNA]</scope>
    <source>
        <strain evidence="5">ATCC 33309 / DSM 7299 / CCUG 15893 / LMG 7604 / NCTC 12251 / CI</strain>
    </source>
</reference>
<dbReference type="KEGG" id="ant:Arnit_1265"/>
<name>D5V4L8_ARCNC</name>
<dbReference type="PANTHER" id="PTHR47893">
    <property type="entry name" value="REGULATORY PROTEIN PCHR"/>
    <property type="match status" value="1"/>
</dbReference>
<sequence>MDKEFFKSFSGFINKREFSDKRTVVKSSNLNGKYNLVEKNINNNIFFYKSDYCLNKSVEYKQTHKIDGIAYSTGIEGNLSYKSMIHNEGYNCEESISNIHLISKDEVYHSMEKNVKYKAIYLILKRDFLEKTLPNSSYKDEILKNLDNEFFYKNIHTMKISIEMKYISNQIFYSPYENELNELFIESKILELSYHVLNLLLEKSKNIGEKGIKFSQYDIDALYKAKTILVENMKSPPSIIELSKIVKLNDFKLKIGFKKLFNITPFAFLFEERMLKAKYLLQSSELSVGEISKEVGYTQQQNFRKAFFNRFNILPKDIMKRRKYYY</sequence>
<dbReference type="Proteomes" id="UP000000939">
    <property type="component" value="Chromosome"/>
</dbReference>
<dbReference type="PANTHER" id="PTHR47893:SF1">
    <property type="entry name" value="REGULATORY PROTEIN PCHR"/>
    <property type="match status" value="1"/>
</dbReference>
<evidence type="ECO:0000259" key="3">
    <source>
        <dbReference type="PROSITE" id="PS01124"/>
    </source>
</evidence>
<keyword evidence="2" id="KW-0804">Transcription</keyword>
<proteinExistence type="predicted"/>
<dbReference type="SUPFAM" id="SSF46689">
    <property type="entry name" value="Homeodomain-like"/>
    <property type="match status" value="1"/>
</dbReference>
<dbReference type="AlphaFoldDB" id="D5V4L8"/>
<dbReference type="RefSeq" id="WP_013135068.1">
    <property type="nucleotide sequence ID" value="NC_014166.1"/>
</dbReference>
<dbReference type="EMBL" id="CP001999">
    <property type="protein sequence ID" value="ADG92923.1"/>
    <property type="molecule type" value="Genomic_DNA"/>
</dbReference>
<evidence type="ECO:0000256" key="2">
    <source>
        <dbReference type="ARBA" id="ARBA00023163"/>
    </source>
</evidence>
<dbReference type="Pfam" id="PF12833">
    <property type="entry name" value="HTH_18"/>
    <property type="match status" value="1"/>
</dbReference>
<dbReference type="GO" id="GO:0043565">
    <property type="term" value="F:sequence-specific DNA binding"/>
    <property type="evidence" value="ECO:0007669"/>
    <property type="project" value="InterPro"/>
</dbReference>
<dbReference type="PROSITE" id="PS01124">
    <property type="entry name" value="HTH_ARAC_FAMILY_2"/>
    <property type="match status" value="1"/>
</dbReference>
<protein>
    <submittedName>
        <fullName evidence="4">Transcriptional regulator, AraC family</fullName>
    </submittedName>
</protein>
<evidence type="ECO:0000313" key="4">
    <source>
        <dbReference type="EMBL" id="ADG92923.1"/>
    </source>
</evidence>
<organism evidence="4 5">
    <name type="scientific">Arcobacter nitrofigilis (strain ATCC 33309 / DSM 7299 / CCUG 15893 / LMG 7604 / NCTC 12251 / CI)</name>
    <name type="common">Campylobacter nitrofigilis</name>
    <dbReference type="NCBI Taxonomy" id="572480"/>
    <lineage>
        <taxon>Bacteria</taxon>
        <taxon>Pseudomonadati</taxon>
        <taxon>Campylobacterota</taxon>
        <taxon>Epsilonproteobacteria</taxon>
        <taxon>Campylobacterales</taxon>
        <taxon>Arcobacteraceae</taxon>
        <taxon>Arcobacter</taxon>
    </lineage>
</organism>
<gene>
    <name evidence="4" type="ordered locus">Arnit_1265</name>
</gene>
<dbReference type="eggNOG" id="COG2207">
    <property type="taxonomic scope" value="Bacteria"/>
</dbReference>
<feature type="domain" description="HTH araC/xylS-type" evidence="3">
    <location>
        <begin position="223"/>
        <end position="321"/>
    </location>
</feature>